<evidence type="ECO:0000313" key="3">
    <source>
        <dbReference type="EMBL" id="RUQ67164.1"/>
    </source>
</evidence>
<feature type="coiled-coil region" evidence="1">
    <location>
        <begin position="12"/>
        <end position="39"/>
    </location>
</feature>
<dbReference type="EMBL" id="RZIJ01000018">
    <property type="protein sequence ID" value="RUQ67164.1"/>
    <property type="molecule type" value="Genomic_DNA"/>
</dbReference>
<dbReference type="AlphaFoldDB" id="A0A3S0VG87"/>
<evidence type="ECO:0000313" key="4">
    <source>
        <dbReference type="Proteomes" id="UP000280346"/>
    </source>
</evidence>
<gene>
    <name evidence="3" type="ORF">EJ913_21040</name>
</gene>
<accession>A0A3S0VG87</accession>
<dbReference type="OrthoDB" id="9947784at2"/>
<reference evidence="3 4" key="1">
    <citation type="submission" date="2018-12" db="EMBL/GenBank/DDBJ databases">
        <authorList>
            <person name="Yang Y."/>
        </authorList>
    </citation>
    <scope>NUCLEOTIDE SEQUENCE [LARGE SCALE GENOMIC DNA]</scope>
    <source>
        <strain evidence="3 4">GSF71</strain>
    </source>
</reference>
<dbReference type="Proteomes" id="UP000280346">
    <property type="component" value="Unassembled WGS sequence"/>
</dbReference>
<comment type="caution">
    <text evidence="3">The sequence shown here is derived from an EMBL/GenBank/DDBJ whole genome shotgun (WGS) entry which is preliminary data.</text>
</comment>
<proteinExistence type="predicted"/>
<evidence type="ECO:0000256" key="2">
    <source>
        <dbReference type="SAM" id="MobiDB-lite"/>
    </source>
</evidence>
<evidence type="ECO:0000256" key="1">
    <source>
        <dbReference type="SAM" id="Coils"/>
    </source>
</evidence>
<sequence length="101" mass="10722">MNGQKNDDRVDVEALEDTMDEVLETLAVAEQAAAFVEANSTGEADRSRAGAVRRQAEAMLDAADEAVSDEGLFGEDLLGEDRDPSFEDPSAASARPTGLLH</sequence>
<name>A0A3S0VG87_9PROT</name>
<keyword evidence="1" id="KW-0175">Coiled coil</keyword>
<keyword evidence="4" id="KW-1185">Reference proteome</keyword>
<protein>
    <submittedName>
        <fullName evidence="3">Uncharacterized protein</fullName>
    </submittedName>
</protein>
<organism evidence="3 4">
    <name type="scientific">Azospirillum doebereinerae</name>
    <dbReference type="NCBI Taxonomy" id="92933"/>
    <lineage>
        <taxon>Bacteria</taxon>
        <taxon>Pseudomonadati</taxon>
        <taxon>Pseudomonadota</taxon>
        <taxon>Alphaproteobacteria</taxon>
        <taxon>Rhodospirillales</taxon>
        <taxon>Azospirillaceae</taxon>
        <taxon>Azospirillum</taxon>
    </lineage>
</organism>
<feature type="region of interest" description="Disordered" evidence="2">
    <location>
        <begin position="75"/>
        <end position="101"/>
    </location>
</feature>
<dbReference type="RefSeq" id="WP_127001533.1">
    <property type="nucleotide sequence ID" value="NZ_CP173190.1"/>
</dbReference>